<dbReference type="HOGENOM" id="CLU_719817_0_0_1"/>
<evidence type="ECO:0008006" key="3">
    <source>
        <dbReference type="Google" id="ProtNLM"/>
    </source>
</evidence>
<dbReference type="Gene3D" id="3.80.10.10">
    <property type="entry name" value="Ribonuclease Inhibitor"/>
    <property type="match status" value="1"/>
</dbReference>
<accession>A0A0C3S4F8</accession>
<dbReference type="AlphaFoldDB" id="A0A0C3S4F8"/>
<protein>
    <recommendedName>
        <fullName evidence="3">F-box domain-containing protein</fullName>
    </recommendedName>
</protein>
<organism evidence="1 2">
    <name type="scientific">Phlebiopsis gigantea (strain 11061_1 CR5-6)</name>
    <name type="common">White-rot fungus</name>
    <name type="synonym">Peniophora gigantea</name>
    <dbReference type="NCBI Taxonomy" id="745531"/>
    <lineage>
        <taxon>Eukaryota</taxon>
        <taxon>Fungi</taxon>
        <taxon>Dikarya</taxon>
        <taxon>Basidiomycota</taxon>
        <taxon>Agaricomycotina</taxon>
        <taxon>Agaricomycetes</taxon>
        <taxon>Polyporales</taxon>
        <taxon>Phanerochaetaceae</taxon>
        <taxon>Phlebiopsis</taxon>
    </lineage>
</organism>
<sequence length="407" mass="45337">MAPGPTCALLLPQELIDYAIDYVALPHADTNQSKESVHTDLTSCSLVARAWVARSSRYLLEHTGIGTVRNKERKRFWKAPEDALQFLQSSPRLQTNIRKLSFRGRIDLPVYLDSFFGLLPRLRSLELNSPPAERYSARAFTAPFPPAHTLDRLSLSGLPIWCLPPVLGLFKKIDTLELSPWCSHHAVELIPGTHIPAIDHLTLKYSHSAGVEAIADSLQQLLRPRSVVCFGLPSHVLDVFCRFLSHAGDDVEELTLAPMLRNYSVKVGMAQYEPSGWGPCFHDTFTVERDPGVMTLWAGCTHLRLLNLHLVDVPDYERICRGAFLSLPPSVHTVAIQLRARQLEVVLDVIATAALANAQAGLQRLEFSKLHLPIPGLSDPLPSLWDALNMAQLMLPNRFVNVVEILP</sequence>
<dbReference type="Proteomes" id="UP000053257">
    <property type="component" value="Unassembled WGS sequence"/>
</dbReference>
<keyword evidence="2" id="KW-1185">Reference proteome</keyword>
<proteinExistence type="predicted"/>
<evidence type="ECO:0000313" key="1">
    <source>
        <dbReference type="EMBL" id="KIP02935.1"/>
    </source>
</evidence>
<name>A0A0C3S4F8_PHLG1</name>
<dbReference type="EMBL" id="KN840644">
    <property type="protein sequence ID" value="KIP02935.1"/>
    <property type="molecule type" value="Genomic_DNA"/>
</dbReference>
<evidence type="ECO:0000313" key="2">
    <source>
        <dbReference type="Proteomes" id="UP000053257"/>
    </source>
</evidence>
<dbReference type="SUPFAM" id="SSF52047">
    <property type="entry name" value="RNI-like"/>
    <property type="match status" value="1"/>
</dbReference>
<dbReference type="InterPro" id="IPR032675">
    <property type="entry name" value="LRR_dom_sf"/>
</dbReference>
<reference evidence="1 2" key="1">
    <citation type="journal article" date="2014" name="PLoS Genet.">
        <title>Analysis of the Phlebiopsis gigantea genome, transcriptome and secretome provides insight into its pioneer colonization strategies of wood.</title>
        <authorList>
            <person name="Hori C."/>
            <person name="Ishida T."/>
            <person name="Igarashi K."/>
            <person name="Samejima M."/>
            <person name="Suzuki H."/>
            <person name="Master E."/>
            <person name="Ferreira P."/>
            <person name="Ruiz-Duenas F.J."/>
            <person name="Held B."/>
            <person name="Canessa P."/>
            <person name="Larrondo L.F."/>
            <person name="Schmoll M."/>
            <person name="Druzhinina I.S."/>
            <person name="Kubicek C.P."/>
            <person name="Gaskell J.A."/>
            <person name="Kersten P."/>
            <person name="St John F."/>
            <person name="Glasner J."/>
            <person name="Sabat G."/>
            <person name="Splinter BonDurant S."/>
            <person name="Syed K."/>
            <person name="Yadav J."/>
            <person name="Mgbeahuruike A.C."/>
            <person name="Kovalchuk A."/>
            <person name="Asiegbu F.O."/>
            <person name="Lackner G."/>
            <person name="Hoffmeister D."/>
            <person name="Rencoret J."/>
            <person name="Gutierrez A."/>
            <person name="Sun H."/>
            <person name="Lindquist E."/>
            <person name="Barry K."/>
            <person name="Riley R."/>
            <person name="Grigoriev I.V."/>
            <person name="Henrissat B."/>
            <person name="Kues U."/>
            <person name="Berka R.M."/>
            <person name="Martinez A.T."/>
            <person name="Covert S.F."/>
            <person name="Blanchette R.A."/>
            <person name="Cullen D."/>
        </authorList>
    </citation>
    <scope>NUCLEOTIDE SEQUENCE [LARGE SCALE GENOMIC DNA]</scope>
    <source>
        <strain evidence="1 2">11061_1 CR5-6</strain>
    </source>
</reference>
<gene>
    <name evidence="1" type="ORF">PHLGIDRAFT_130459</name>
</gene>